<gene>
    <name evidence="2" type="ORF">CDV36_011319</name>
</gene>
<keyword evidence="3" id="KW-1185">Reference proteome</keyword>
<evidence type="ECO:0000313" key="2">
    <source>
        <dbReference type="EMBL" id="RMJ09051.1"/>
    </source>
</evidence>
<accession>A0A3M2RUU4</accession>
<feature type="region of interest" description="Disordered" evidence="1">
    <location>
        <begin position="1"/>
        <end position="45"/>
    </location>
</feature>
<name>A0A3M2RUU4_9HYPO</name>
<dbReference type="GO" id="GO:0046982">
    <property type="term" value="F:protein heterodimerization activity"/>
    <property type="evidence" value="ECO:0007669"/>
    <property type="project" value="InterPro"/>
</dbReference>
<dbReference type="InterPro" id="IPR009072">
    <property type="entry name" value="Histone-fold"/>
</dbReference>
<dbReference type="Proteomes" id="UP000277212">
    <property type="component" value="Unassembled WGS sequence"/>
</dbReference>
<evidence type="ECO:0000256" key="1">
    <source>
        <dbReference type="SAM" id="MobiDB-lite"/>
    </source>
</evidence>
<evidence type="ECO:0000313" key="3">
    <source>
        <dbReference type="Proteomes" id="UP000277212"/>
    </source>
</evidence>
<protein>
    <submittedName>
        <fullName evidence="2">Uncharacterized protein</fullName>
    </submittedName>
</protein>
<organism evidence="2 3">
    <name type="scientific">Fusarium kuroshium</name>
    <dbReference type="NCBI Taxonomy" id="2010991"/>
    <lineage>
        <taxon>Eukaryota</taxon>
        <taxon>Fungi</taxon>
        <taxon>Dikarya</taxon>
        <taxon>Ascomycota</taxon>
        <taxon>Pezizomycotina</taxon>
        <taxon>Sordariomycetes</taxon>
        <taxon>Hypocreomycetidae</taxon>
        <taxon>Hypocreales</taxon>
        <taxon>Nectriaceae</taxon>
        <taxon>Fusarium</taxon>
        <taxon>Fusarium solani species complex</taxon>
    </lineage>
</organism>
<reference evidence="2 3" key="1">
    <citation type="submission" date="2017-06" db="EMBL/GenBank/DDBJ databases">
        <title>Comparative genomic analysis of Ambrosia Fusariam Clade fungi.</title>
        <authorList>
            <person name="Stajich J.E."/>
            <person name="Carrillo J."/>
            <person name="Kijimoto T."/>
            <person name="Eskalen A."/>
            <person name="O'Donnell K."/>
            <person name="Kasson M."/>
        </authorList>
    </citation>
    <scope>NUCLEOTIDE SEQUENCE [LARGE SCALE GENOMIC DNA]</scope>
    <source>
        <strain evidence="2">UCR3666</strain>
    </source>
</reference>
<feature type="compositionally biased region" description="Basic residues" evidence="1">
    <location>
        <begin position="19"/>
        <end position="31"/>
    </location>
</feature>
<dbReference type="OrthoDB" id="420022at2759"/>
<comment type="caution">
    <text evidence="2">The sequence shown here is derived from an EMBL/GenBank/DDBJ whole genome shotgun (WGS) entry which is preliminary data.</text>
</comment>
<dbReference type="STRING" id="2010991.A0A3M2RUU4"/>
<dbReference type="EMBL" id="NKUJ01000258">
    <property type="protein sequence ID" value="RMJ09051.1"/>
    <property type="molecule type" value="Genomic_DNA"/>
</dbReference>
<sequence>MPSTPPAQQVPKATTGKRPPTRKRKRIRRSPQPRPRSARFIPPWTMTHPEPLSLRDMRKLRIETGSLIPVSEIARVCQMMLRRMEPGWQVDHFLEFQIKPRALSLLQKEAERFIIEWFTSANAFAEPVGRTTIKVRNAEVVAEARRMFKELGFADLKARQQQMPSLSVRAAQP</sequence>
<dbReference type="AlphaFoldDB" id="A0A3M2RUU4"/>
<dbReference type="SUPFAM" id="SSF47113">
    <property type="entry name" value="Histone-fold"/>
    <property type="match status" value="1"/>
</dbReference>
<dbReference type="Gene3D" id="1.10.20.10">
    <property type="entry name" value="Histone, subunit A"/>
    <property type="match status" value="1"/>
</dbReference>
<proteinExistence type="predicted"/>